<keyword evidence="7" id="KW-1185">Reference proteome</keyword>
<dbReference type="InterPro" id="IPR046335">
    <property type="entry name" value="LacI/GalR-like_sensor"/>
</dbReference>
<dbReference type="Proteomes" id="UP001596113">
    <property type="component" value="Unassembled WGS sequence"/>
</dbReference>
<evidence type="ECO:0000313" key="6">
    <source>
        <dbReference type="EMBL" id="MFC5407143.1"/>
    </source>
</evidence>
<dbReference type="SUPFAM" id="SSF53822">
    <property type="entry name" value="Periplasmic binding protein-like I"/>
    <property type="match status" value="1"/>
</dbReference>
<dbReference type="SUPFAM" id="SSF46785">
    <property type="entry name" value="Winged helix' DNA-binding domain"/>
    <property type="match status" value="1"/>
</dbReference>
<dbReference type="InterPro" id="IPR028082">
    <property type="entry name" value="Peripla_BP_I"/>
</dbReference>
<dbReference type="PROSITE" id="PS50949">
    <property type="entry name" value="HTH_GNTR"/>
    <property type="match status" value="1"/>
</dbReference>
<dbReference type="InterPro" id="IPR036390">
    <property type="entry name" value="WH_DNA-bd_sf"/>
</dbReference>
<feature type="domain" description="HTH gntR-type" evidence="5">
    <location>
        <begin position="8"/>
        <end position="76"/>
    </location>
</feature>
<dbReference type="PANTHER" id="PTHR30146">
    <property type="entry name" value="LACI-RELATED TRANSCRIPTIONAL REPRESSOR"/>
    <property type="match status" value="1"/>
</dbReference>
<dbReference type="RefSeq" id="WP_378139542.1">
    <property type="nucleotide sequence ID" value="NZ_JBHSMI010000067.1"/>
</dbReference>
<gene>
    <name evidence="6" type="ORF">ACFPOF_30825</name>
</gene>
<keyword evidence="3" id="KW-0238">DNA-binding</keyword>
<keyword evidence="1" id="KW-0678">Repressor</keyword>
<name>A0ABW0I1N0_9BACL</name>
<proteinExistence type="predicted"/>
<dbReference type="CDD" id="cd07377">
    <property type="entry name" value="WHTH_GntR"/>
    <property type="match status" value="1"/>
</dbReference>
<accession>A0ABW0I1N0</accession>
<dbReference type="InterPro" id="IPR000524">
    <property type="entry name" value="Tscrpt_reg_HTH_GntR"/>
</dbReference>
<dbReference type="Gene3D" id="1.10.10.10">
    <property type="entry name" value="Winged helix-like DNA-binding domain superfamily/Winged helix DNA-binding domain"/>
    <property type="match status" value="1"/>
</dbReference>
<protein>
    <submittedName>
        <fullName evidence="6">GntR family transcriptional regulator</fullName>
    </submittedName>
</protein>
<sequence length="371" mass="41661">MKETSKRTPLYAQVRDYVIDHIRSGKWRAGRKLPSETQLSKQFDVSRITIRSAMAKLVEEGIVYRVQGRGSYVGQYAGEKEPIRYAKPDLDKDGLHLVALILPKMRGNLMTRLTSGVEAGLDGSRYRILLMTTDYSQAKEEEKLREAVQAGAQGIIIYPSDGQTYNEGMLRLSLDRYPIVVLDRYLRGVETNCVCSDHYTGAYEATEQLLRQGHRRIAFVSPACAGTTSLEERLEGYRQALNDYGVIFDKSRVLERGEQEEIEAFLKDKTDLTALFGANEEIGLNAIRAAEKIGKAVPERMSVIFFDDYDHSGDARIPPTCITQQGERIGREAANRVLSLIEDPHQSRVMIRVPTRLIVRGSTAPVSEGID</sequence>
<dbReference type="CDD" id="cd06267">
    <property type="entry name" value="PBP1_LacI_sugar_binding-like"/>
    <property type="match status" value="1"/>
</dbReference>
<evidence type="ECO:0000256" key="1">
    <source>
        <dbReference type="ARBA" id="ARBA00022491"/>
    </source>
</evidence>
<dbReference type="Pfam" id="PF13377">
    <property type="entry name" value="Peripla_BP_3"/>
    <property type="match status" value="1"/>
</dbReference>
<evidence type="ECO:0000256" key="2">
    <source>
        <dbReference type="ARBA" id="ARBA00023015"/>
    </source>
</evidence>
<evidence type="ECO:0000256" key="4">
    <source>
        <dbReference type="ARBA" id="ARBA00023163"/>
    </source>
</evidence>
<comment type="caution">
    <text evidence="6">The sequence shown here is derived from an EMBL/GenBank/DDBJ whole genome shotgun (WGS) entry which is preliminary data.</text>
</comment>
<evidence type="ECO:0000313" key="7">
    <source>
        <dbReference type="Proteomes" id="UP001596113"/>
    </source>
</evidence>
<dbReference type="EMBL" id="JBHSMI010000067">
    <property type="protein sequence ID" value="MFC5407143.1"/>
    <property type="molecule type" value="Genomic_DNA"/>
</dbReference>
<dbReference type="SMART" id="SM00345">
    <property type="entry name" value="HTH_GNTR"/>
    <property type="match status" value="1"/>
</dbReference>
<reference evidence="7" key="1">
    <citation type="journal article" date="2019" name="Int. J. Syst. Evol. Microbiol.">
        <title>The Global Catalogue of Microorganisms (GCM) 10K type strain sequencing project: providing services to taxonomists for standard genome sequencing and annotation.</title>
        <authorList>
            <consortium name="The Broad Institute Genomics Platform"/>
            <consortium name="The Broad Institute Genome Sequencing Center for Infectious Disease"/>
            <person name="Wu L."/>
            <person name="Ma J."/>
        </authorList>
    </citation>
    <scope>NUCLEOTIDE SEQUENCE [LARGE SCALE GENOMIC DNA]</scope>
    <source>
        <strain evidence="7">CGMCC 1.18575</strain>
    </source>
</reference>
<dbReference type="PRINTS" id="PR00035">
    <property type="entry name" value="HTHGNTR"/>
</dbReference>
<dbReference type="Pfam" id="PF00392">
    <property type="entry name" value="GntR"/>
    <property type="match status" value="1"/>
</dbReference>
<evidence type="ECO:0000256" key="3">
    <source>
        <dbReference type="ARBA" id="ARBA00023125"/>
    </source>
</evidence>
<evidence type="ECO:0000259" key="5">
    <source>
        <dbReference type="PROSITE" id="PS50949"/>
    </source>
</evidence>
<dbReference type="InterPro" id="IPR036388">
    <property type="entry name" value="WH-like_DNA-bd_sf"/>
</dbReference>
<keyword evidence="4" id="KW-0804">Transcription</keyword>
<dbReference type="PANTHER" id="PTHR30146:SF95">
    <property type="entry name" value="RIBOSE OPERON REPRESSOR"/>
    <property type="match status" value="1"/>
</dbReference>
<dbReference type="Gene3D" id="3.40.50.2300">
    <property type="match status" value="2"/>
</dbReference>
<organism evidence="6 7">
    <name type="scientific">Cohnella soli</name>
    <dbReference type="NCBI Taxonomy" id="425005"/>
    <lineage>
        <taxon>Bacteria</taxon>
        <taxon>Bacillati</taxon>
        <taxon>Bacillota</taxon>
        <taxon>Bacilli</taxon>
        <taxon>Bacillales</taxon>
        <taxon>Paenibacillaceae</taxon>
        <taxon>Cohnella</taxon>
    </lineage>
</organism>
<keyword evidence="2" id="KW-0805">Transcription regulation</keyword>